<gene>
    <name evidence="1" type="ORF">QFC22_006089</name>
</gene>
<reference evidence="1" key="1">
    <citation type="submission" date="2023-04" db="EMBL/GenBank/DDBJ databases">
        <title>Draft Genome sequencing of Naganishia species isolated from polar environments using Oxford Nanopore Technology.</title>
        <authorList>
            <person name="Leo P."/>
            <person name="Venkateswaran K."/>
        </authorList>
    </citation>
    <scope>NUCLEOTIDE SEQUENCE</scope>
    <source>
        <strain evidence="1">MNA-CCFEE 5425</strain>
    </source>
</reference>
<accession>A0ACC2WPZ3</accession>
<protein>
    <submittedName>
        <fullName evidence="1">Uncharacterized protein</fullName>
    </submittedName>
</protein>
<dbReference type="Proteomes" id="UP001243375">
    <property type="component" value="Unassembled WGS sequence"/>
</dbReference>
<sequence>MHLLSSAVLETRMVFPGDESSSTSVLPSSNVLPAAAESAPSSSSTTLAPSATTTAPITTTHDLSISTRVFTALQQAGKDGADMLRMAGAVSSQGMSSGTSGVCGSRDKEGGSPGVQVFVMEKDHLTVEALWREYDVGLYGRLPLRQMLAQDLKKAECQRKRWERRRVVIKEVERLAKERITTEEGVARDLDKYMPREKLSMSKLQDQINVARKTGNTVLIWTSE</sequence>
<organism evidence="1 2">
    <name type="scientific">Naganishia vaughanmartiniae</name>
    <dbReference type="NCBI Taxonomy" id="1424756"/>
    <lineage>
        <taxon>Eukaryota</taxon>
        <taxon>Fungi</taxon>
        <taxon>Dikarya</taxon>
        <taxon>Basidiomycota</taxon>
        <taxon>Agaricomycotina</taxon>
        <taxon>Tremellomycetes</taxon>
        <taxon>Filobasidiales</taxon>
        <taxon>Filobasidiaceae</taxon>
        <taxon>Naganishia</taxon>
    </lineage>
</organism>
<evidence type="ECO:0000313" key="1">
    <source>
        <dbReference type="EMBL" id="KAJ9113250.1"/>
    </source>
</evidence>
<proteinExistence type="predicted"/>
<dbReference type="EMBL" id="JASBWU010000022">
    <property type="protein sequence ID" value="KAJ9113250.1"/>
    <property type="molecule type" value="Genomic_DNA"/>
</dbReference>
<keyword evidence="2" id="KW-1185">Reference proteome</keyword>
<name>A0ACC2WPZ3_9TREE</name>
<comment type="caution">
    <text evidence="1">The sequence shown here is derived from an EMBL/GenBank/DDBJ whole genome shotgun (WGS) entry which is preliminary data.</text>
</comment>
<evidence type="ECO:0000313" key="2">
    <source>
        <dbReference type="Proteomes" id="UP001243375"/>
    </source>
</evidence>